<feature type="region of interest" description="Disordered" evidence="1">
    <location>
        <begin position="169"/>
        <end position="188"/>
    </location>
</feature>
<sequence length="347" mass="37286">MINKPIYCALCFVISLVPLSLVAAPAYSLEKPNIQHASPGQIVKKALTQYHYIALPTNRFSKTGRIKVNTLAWNCTLKQCAINGPWKMPGTGACKALAKRVGHIKSYGHQSAKLNRQQLAQCNAGLKLMASGLNKTPPVKLNSQLAKKNRLPEKSNKTLKQTRIEKVSKNPHLQPGLPFNKKPKPVSLASKKQRASAALPRSASINIGDVNYIAGVNPSGGRAASARRNEAAIIIGNINYISHLNRSASPASQGEAAIVIDNINYISHLNRSASPASQGGAAIVIDNINYISYLNRSASPASRSEAAIVIDNINYISHLNRSASPASQGEAAIVIGNINYISHLQDR</sequence>
<evidence type="ECO:0000256" key="1">
    <source>
        <dbReference type="SAM" id="MobiDB-lite"/>
    </source>
</evidence>
<dbReference type="AlphaFoldDB" id="A0A3B1B0S4"/>
<gene>
    <name evidence="2" type="ORF">MNBD_GAMMA26-1173</name>
</gene>
<protein>
    <submittedName>
        <fullName evidence="2">Uncharacterized protein</fullName>
    </submittedName>
</protein>
<reference evidence="2" key="1">
    <citation type="submission" date="2018-06" db="EMBL/GenBank/DDBJ databases">
        <authorList>
            <person name="Zhirakovskaya E."/>
        </authorList>
    </citation>
    <scope>NUCLEOTIDE SEQUENCE</scope>
</reference>
<dbReference type="EMBL" id="UOFX01000056">
    <property type="protein sequence ID" value="VAX09712.1"/>
    <property type="molecule type" value="Genomic_DNA"/>
</dbReference>
<dbReference type="Pfam" id="PF26624">
    <property type="entry name" value="DUF8200"/>
    <property type="match status" value="1"/>
</dbReference>
<dbReference type="InterPro" id="IPR058067">
    <property type="entry name" value="CC_3452-like"/>
</dbReference>
<dbReference type="NCBIfam" id="NF047636">
    <property type="entry name" value="CC_3452_fam"/>
    <property type="match status" value="1"/>
</dbReference>
<evidence type="ECO:0000313" key="2">
    <source>
        <dbReference type="EMBL" id="VAX09712.1"/>
    </source>
</evidence>
<dbReference type="InterPro" id="IPR058513">
    <property type="entry name" value="DUF8200"/>
</dbReference>
<organism evidence="2">
    <name type="scientific">hydrothermal vent metagenome</name>
    <dbReference type="NCBI Taxonomy" id="652676"/>
    <lineage>
        <taxon>unclassified sequences</taxon>
        <taxon>metagenomes</taxon>
        <taxon>ecological metagenomes</taxon>
    </lineage>
</organism>
<proteinExistence type="predicted"/>
<name>A0A3B1B0S4_9ZZZZ</name>
<accession>A0A3B1B0S4</accession>